<dbReference type="EMBL" id="AMQM01006549">
    <property type="status" value="NOT_ANNOTATED_CDS"/>
    <property type="molecule type" value="Genomic_DNA"/>
</dbReference>
<gene>
    <name evidence="3" type="primary">20206943</name>
    <name evidence="2" type="ORF">HELRODRAFT_178761</name>
</gene>
<name>T1FDP4_HELRO</name>
<dbReference type="EMBL" id="KB097487">
    <property type="protein sequence ID" value="ESN96958.1"/>
    <property type="molecule type" value="Genomic_DNA"/>
</dbReference>
<protein>
    <submittedName>
        <fullName evidence="2 3">Uncharacterized protein</fullName>
    </submittedName>
</protein>
<dbReference type="EnsemblMetazoa" id="HelroT178761">
    <property type="protein sequence ID" value="HelroP178761"/>
    <property type="gene ID" value="HelroG178761"/>
</dbReference>
<dbReference type="GO" id="GO:0005829">
    <property type="term" value="C:cytosol"/>
    <property type="evidence" value="ECO:0000318"/>
    <property type="project" value="GO_Central"/>
</dbReference>
<dbReference type="GeneID" id="20206943"/>
<sequence length="976" mass="109460">MYLMQNRDSQSQDSQLKHDHQLQQDTLQQQQRSLLNSNQQQLYQHSQQQQQSHQQLQTQLQPQPHCKSSPLRTMSNNRTPTDKQTSQAIKSSVESPSALLTQPKRKIQKLDCVHPVSSVAKTLSSLSVVKLFDRSCEKLSKKIRKTKVIKSPKSPPYSQNHCSVNSAEYFDCCQSGYMKPANFVGSKVAHDSCQNDVVSVASSNNHCSAQMIVLKPTFQTFHNSQNIANALDIKSSVNSVVDSSSSSNNNNNNNVTNITSTSSEYFEYLNNPGYAKFFAKEMSLKKAGPASERLRQMASKYHNRATSDEGYYSADYFDSNNFEITSYSSGCEKGKENKLKYQLESQCTVEEDHKMERDGDCLGRNINPNFETSSHIYEPFNNKPTSSSSSSSSSTTTSTLLPSLTASSSSSSSFSSSAAPTSSTVTTTTTTTTTFQQSSKDTLNKPVIITSPLSNYHNYKSYNPCYDSIKTPFDHPYYYNAYAYVPADTQNYYYQYYQNYYQHYSNNVVQKPQDEWVSMETPYVEYGDCTTSAHFTSSFSTLQDSFNSNLRHDLEPSQHKDSSLMTVSSNNYSTDCGYVDQQVVYNMQQQQQQQPFNAHHWFDAENYQYFDAPLTSNGSRSKQQLCTGVDSDNVSNNLSSSGLNGEIITDYSGEHGKVVNKDNSHKVNVRNNGMVPINNQIQSIKSELIETTDCMNSVSSHSLAHKTSNMMQSASIHSSANAFRVEGWKCGPEFPVNRDHYLKHSQQHELDAVEILQQPQQHHKLFQSTYSSIDTLLSTGSTMTYQTSPSSLTSLTSTLTTLTTTSTSTKVPTSTTTSNPPVKLPPPYLSPKSKQRVCAVVNPSIVNKLYVETATATFGSCSSFHSVKNSNEGGHKMASNNDESNAKKINYSVTDVKNMTHVRNKDYNFMESQTLISNATVDNSNNTTSNKNTDYFYKTSPMLYKKDLKTDVSTFHNEKRYCQASRDEIHDIKLVE</sequence>
<reference evidence="3" key="3">
    <citation type="submission" date="2015-06" db="UniProtKB">
        <authorList>
            <consortium name="EnsemblMetazoa"/>
        </authorList>
    </citation>
    <scope>IDENTIFICATION</scope>
</reference>
<feature type="compositionally biased region" description="Low complexity" evidence="1">
    <location>
        <begin position="806"/>
        <end position="821"/>
    </location>
</feature>
<dbReference type="KEGG" id="hro:HELRODRAFT_178761"/>
<evidence type="ECO:0000313" key="4">
    <source>
        <dbReference type="Proteomes" id="UP000015101"/>
    </source>
</evidence>
<evidence type="ECO:0000256" key="1">
    <source>
        <dbReference type="SAM" id="MobiDB-lite"/>
    </source>
</evidence>
<feature type="region of interest" description="Disordered" evidence="1">
    <location>
        <begin position="806"/>
        <end position="831"/>
    </location>
</feature>
<dbReference type="CTD" id="20206943"/>
<feature type="region of interest" description="Disordered" evidence="1">
    <location>
        <begin position="373"/>
        <end position="437"/>
    </location>
</feature>
<feature type="compositionally biased region" description="Polar residues" evidence="1">
    <location>
        <begin position="70"/>
        <end position="100"/>
    </location>
</feature>
<reference evidence="4" key="1">
    <citation type="submission" date="2012-12" db="EMBL/GenBank/DDBJ databases">
        <authorList>
            <person name="Hellsten U."/>
            <person name="Grimwood J."/>
            <person name="Chapman J.A."/>
            <person name="Shapiro H."/>
            <person name="Aerts A."/>
            <person name="Otillar R.P."/>
            <person name="Terry A.Y."/>
            <person name="Boore J.L."/>
            <person name="Simakov O."/>
            <person name="Marletaz F."/>
            <person name="Cho S.-J."/>
            <person name="Edsinger-Gonzales E."/>
            <person name="Havlak P."/>
            <person name="Kuo D.-H."/>
            <person name="Larsson T."/>
            <person name="Lv J."/>
            <person name="Arendt D."/>
            <person name="Savage R."/>
            <person name="Osoegawa K."/>
            <person name="de Jong P."/>
            <person name="Lindberg D.R."/>
            <person name="Seaver E.C."/>
            <person name="Weisblat D.A."/>
            <person name="Putnam N.H."/>
            <person name="Grigoriev I.V."/>
            <person name="Rokhsar D.S."/>
        </authorList>
    </citation>
    <scope>NUCLEOTIDE SEQUENCE</scope>
</reference>
<dbReference type="AlphaFoldDB" id="T1FDP4"/>
<feature type="compositionally biased region" description="Low complexity" evidence="1">
    <location>
        <begin position="23"/>
        <end position="64"/>
    </location>
</feature>
<keyword evidence="4" id="KW-1185">Reference proteome</keyword>
<accession>T1FDP4</accession>
<feature type="region of interest" description="Disordered" evidence="1">
    <location>
        <begin position="1"/>
        <end position="100"/>
    </location>
</feature>
<dbReference type="RefSeq" id="XP_009025080.1">
    <property type="nucleotide sequence ID" value="XM_009026832.1"/>
</dbReference>
<organism evidence="3 4">
    <name type="scientific">Helobdella robusta</name>
    <name type="common">Californian leech</name>
    <dbReference type="NCBI Taxonomy" id="6412"/>
    <lineage>
        <taxon>Eukaryota</taxon>
        <taxon>Metazoa</taxon>
        <taxon>Spiralia</taxon>
        <taxon>Lophotrochozoa</taxon>
        <taxon>Annelida</taxon>
        <taxon>Clitellata</taxon>
        <taxon>Hirudinea</taxon>
        <taxon>Rhynchobdellida</taxon>
        <taxon>Glossiphoniidae</taxon>
        <taxon>Helobdella</taxon>
    </lineage>
</organism>
<dbReference type="Proteomes" id="UP000015101">
    <property type="component" value="Unassembled WGS sequence"/>
</dbReference>
<evidence type="ECO:0000313" key="2">
    <source>
        <dbReference type="EMBL" id="ESN96958.1"/>
    </source>
</evidence>
<feature type="compositionally biased region" description="Polar residues" evidence="1">
    <location>
        <begin position="1"/>
        <end position="11"/>
    </location>
</feature>
<reference evidence="2 4" key="2">
    <citation type="journal article" date="2013" name="Nature">
        <title>Insights into bilaterian evolution from three spiralian genomes.</title>
        <authorList>
            <person name="Simakov O."/>
            <person name="Marletaz F."/>
            <person name="Cho S.J."/>
            <person name="Edsinger-Gonzales E."/>
            <person name="Havlak P."/>
            <person name="Hellsten U."/>
            <person name="Kuo D.H."/>
            <person name="Larsson T."/>
            <person name="Lv J."/>
            <person name="Arendt D."/>
            <person name="Savage R."/>
            <person name="Osoegawa K."/>
            <person name="de Jong P."/>
            <person name="Grimwood J."/>
            <person name="Chapman J.A."/>
            <person name="Shapiro H."/>
            <person name="Aerts A."/>
            <person name="Otillar R.P."/>
            <person name="Terry A.Y."/>
            <person name="Boore J.L."/>
            <person name="Grigoriev I.V."/>
            <person name="Lindberg D.R."/>
            <person name="Seaver E.C."/>
            <person name="Weisblat D.A."/>
            <person name="Putnam N.H."/>
            <person name="Rokhsar D.S."/>
        </authorList>
    </citation>
    <scope>NUCLEOTIDE SEQUENCE</scope>
</reference>
<proteinExistence type="predicted"/>
<feature type="compositionally biased region" description="Low complexity" evidence="1">
    <location>
        <begin position="384"/>
        <end position="437"/>
    </location>
</feature>
<evidence type="ECO:0000313" key="3">
    <source>
        <dbReference type="EnsemblMetazoa" id="HelroP178761"/>
    </source>
</evidence>
<dbReference type="InParanoid" id="T1FDP4"/>
<dbReference type="HOGENOM" id="CLU_304465_0_0_1"/>